<comment type="function">
    <text evidence="6">Acetyltransferase implicated in the O-acetylation of Nod factors.</text>
</comment>
<dbReference type="InterPro" id="IPR011004">
    <property type="entry name" value="Trimer_LpxA-like_sf"/>
</dbReference>
<dbReference type="EMBL" id="SACS01000013">
    <property type="protein sequence ID" value="RVU35717.1"/>
    <property type="molecule type" value="Genomic_DNA"/>
</dbReference>
<dbReference type="RefSeq" id="WP_127699520.1">
    <property type="nucleotide sequence ID" value="NZ_SACS01000013.1"/>
</dbReference>
<dbReference type="SUPFAM" id="SSF51161">
    <property type="entry name" value="Trimeric LpxA-like enzymes"/>
    <property type="match status" value="1"/>
</dbReference>
<comment type="caution">
    <text evidence="9">The sequence shown here is derived from an EMBL/GenBank/DDBJ whole genome shotgun (WGS) entry which is preliminary data.</text>
</comment>
<keyword evidence="3 9" id="KW-0808">Transferase</keyword>
<evidence type="ECO:0000259" key="8">
    <source>
        <dbReference type="SMART" id="SM01266"/>
    </source>
</evidence>
<gene>
    <name evidence="9" type="ORF">EOE67_12890</name>
</gene>
<evidence type="ECO:0000256" key="3">
    <source>
        <dbReference type="ARBA" id="ARBA00022679"/>
    </source>
</evidence>
<evidence type="ECO:0000256" key="6">
    <source>
        <dbReference type="ARBA" id="ARBA00055587"/>
    </source>
</evidence>
<dbReference type="GO" id="GO:0008374">
    <property type="term" value="F:O-acyltransferase activity"/>
    <property type="evidence" value="ECO:0007669"/>
    <property type="project" value="TreeGrafter"/>
</dbReference>
<dbReference type="SMART" id="SM01266">
    <property type="entry name" value="Mac"/>
    <property type="match status" value="1"/>
</dbReference>
<proteinExistence type="inferred from homology"/>
<dbReference type="Pfam" id="PF12464">
    <property type="entry name" value="Mac"/>
    <property type="match status" value="1"/>
</dbReference>
<keyword evidence="2" id="KW-0536">Nodulation</keyword>
<dbReference type="InterPro" id="IPR018357">
    <property type="entry name" value="Hexapep_transf_CS"/>
</dbReference>
<evidence type="ECO:0000313" key="10">
    <source>
        <dbReference type="Proteomes" id="UP000283077"/>
    </source>
</evidence>
<evidence type="ECO:0000313" key="9">
    <source>
        <dbReference type="EMBL" id="RVU35717.1"/>
    </source>
</evidence>
<sequence>MSEAFVSEKQKMLSQQWFNPRDPELTASRARAKKLCRELNSCTPEAFKAAQHIAKQLFGKVQGCYLEPDFYCDYGFNIELGARFYANHHCVMLDAAPIRIGDDVMLGPAVQLYTVTHPLDAALRQSGIEQAKPITIGNRVWIGGGAIVLPGVTIGDDAVIAAGSIVTKDVPAATLVKGNPAR</sequence>
<evidence type="ECO:0000256" key="1">
    <source>
        <dbReference type="ARBA" id="ARBA00007274"/>
    </source>
</evidence>
<name>A0A437QMI9_9GAMM</name>
<dbReference type="InterPro" id="IPR024688">
    <property type="entry name" value="Mac_dom"/>
</dbReference>
<dbReference type="Pfam" id="PF00132">
    <property type="entry name" value="Hexapep"/>
    <property type="match status" value="1"/>
</dbReference>
<dbReference type="PROSITE" id="PS00101">
    <property type="entry name" value="HEXAPEP_TRANSFERASES"/>
    <property type="match status" value="1"/>
</dbReference>
<dbReference type="AlphaFoldDB" id="A0A437QMI9"/>
<organism evidence="9 10">
    <name type="scientific">Rheinheimera riviphila</name>
    <dbReference type="NCBI Taxonomy" id="1834037"/>
    <lineage>
        <taxon>Bacteria</taxon>
        <taxon>Pseudomonadati</taxon>
        <taxon>Pseudomonadota</taxon>
        <taxon>Gammaproteobacteria</taxon>
        <taxon>Chromatiales</taxon>
        <taxon>Chromatiaceae</taxon>
        <taxon>Rheinheimera</taxon>
    </lineage>
</organism>
<dbReference type="OrthoDB" id="9815592at2"/>
<evidence type="ECO:0000256" key="2">
    <source>
        <dbReference type="ARBA" id="ARBA00022458"/>
    </source>
</evidence>
<evidence type="ECO:0000256" key="4">
    <source>
        <dbReference type="ARBA" id="ARBA00022737"/>
    </source>
</evidence>
<dbReference type="Proteomes" id="UP000283077">
    <property type="component" value="Unassembled WGS sequence"/>
</dbReference>
<evidence type="ECO:0000256" key="5">
    <source>
        <dbReference type="ARBA" id="ARBA00023315"/>
    </source>
</evidence>
<evidence type="ECO:0000256" key="7">
    <source>
        <dbReference type="ARBA" id="ARBA00067695"/>
    </source>
</evidence>
<dbReference type="FunFam" id="2.160.10.10:FF:000025">
    <property type="entry name" value="Hexapeptide-repeat containing-acetyltransferase"/>
    <property type="match status" value="1"/>
</dbReference>
<dbReference type="CDD" id="cd03357">
    <property type="entry name" value="LbH_MAT_GAT"/>
    <property type="match status" value="1"/>
</dbReference>
<keyword evidence="5" id="KW-0012">Acyltransferase</keyword>
<keyword evidence="10" id="KW-1185">Reference proteome</keyword>
<dbReference type="PANTHER" id="PTHR23416">
    <property type="entry name" value="SIALIC ACID SYNTHASE-RELATED"/>
    <property type="match status" value="1"/>
</dbReference>
<protein>
    <recommendedName>
        <fullName evidence="7">Nodulation protein L</fullName>
    </recommendedName>
</protein>
<dbReference type="InterPro" id="IPR001451">
    <property type="entry name" value="Hexapep"/>
</dbReference>
<reference evidence="9 10" key="1">
    <citation type="submission" date="2019-01" db="EMBL/GenBank/DDBJ databases">
        <authorList>
            <person name="Chen W.-M."/>
        </authorList>
    </citation>
    <scope>NUCLEOTIDE SEQUENCE [LARGE SCALE GENOMIC DNA]</scope>
    <source>
        <strain evidence="9 10">KYPC3</strain>
    </source>
</reference>
<keyword evidence="4" id="KW-0677">Repeat</keyword>
<dbReference type="PANTHER" id="PTHR23416:SF23">
    <property type="entry name" value="ACETYLTRANSFERASE C18B11.09C-RELATED"/>
    <property type="match status" value="1"/>
</dbReference>
<dbReference type="GO" id="GO:0016407">
    <property type="term" value="F:acetyltransferase activity"/>
    <property type="evidence" value="ECO:0007669"/>
    <property type="project" value="InterPro"/>
</dbReference>
<dbReference type="InterPro" id="IPR051159">
    <property type="entry name" value="Hexapeptide_acetyltransf"/>
</dbReference>
<dbReference type="Gene3D" id="2.160.10.10">
    <property type="entry name" value="Hexapeptide repeat proteins"/>
    <property type="match status" value="1"/>
</dbReference>
<accession>A0A437QMI9</accession>
<feature type="domain" description="Maltose/galactoside acetyltransferase" evidence="8">
    <location>
        <begin position="9"/>
        <end position="63"/>
    </location>
</feature>
<comment type="similarity">
    <text evidence="1">Belongs to the transferase hexapeptide repeat family.</text>
</comment>
<dbReference type="GO" id="GO:0005829">
    <property type="term" value="C:cytosol"/>
    <property type="evidence" value="ECO:0007669"/>
    <property type="project" value="TreeGrafter"/>
</dbReference>